<proteinExistence type="predicted"/>
<evidence type="ECO:0000313" key="2">
    <source>
        <dbReference type="EMBL" id="SEH05109.1"/>
    </source>
</evidence>
<keyword evidence="3" id="KW-1185">Reference proteome</keyword>
<sequence>MQLSITLPDELVVYFPNLLQEIPDRHSQNKTKQNKTKQNKTKQ</sequence>
<dbReference type="AlphaFoldDB" id="A0A1H6F723"/>
<reference evidence="2 3" key="1">
    <citation type="submission" date="2016-10" db="EMBL/GenBank/DDBJ databases">
        <authorList>
            <person name="de Groot N.N."/>
        </authorList>
    </citation>
    <scope>NUCLEOTIDE SEQUENCE [LARGE SCALE GENOMIC DNA]</scope>
    <source>
        <strain evidence="2">MBHS1</strain>
    </source>
</reference>
<dbReference type="Proteomes" id="UP000236724">
    <property type="component" value="Unassembled WGS sequence"/>
</dbReference>
<gene>
    <name evidence="2" type="ORF">MBHS_00962</name>
</gene>
<organism evidence="2 3">
    <name type="scientific">Candidatus Venteria ishoeyi</name>
    <dbReference type="NCBI Taxonomy" id="1899563"/>
    <lineage>
        <taxon>Bacteria</taxon>
        <taxon>Pseudomonadati</taxon>
        <taxon>Pseudomonadota</taxon>
        <taxon>Gammaproteobacteria</taxon>
        <taxon>Thiotrichales</taxon>
        <taxon>Thiotrichaceae</taxon>
        <taxon>Venteria</taxon>
    </lineage>
</organism>
<evidence type="ECO:0000256" key="1">
    <source>
        <dbReference type="SAM" id="MobiDB-lite"/>
    </source>
</evidence>
<feature type="compositionally biased region" description="Basic residues" evidence="1">
    <location>
        <begin position="28"/>
        <end position="43"/>
    </location>
</feature>
<feature type="region of interest" description="Disordered" evidence="1">
    <location>
        <begin position="23"/>
        <end position="43"/>
    </location>
</feature>
<protein>
    <submittedName>
        <fullName evidence="2">Uncharacterized protein</fullName>
    </submittedName>
</protein>
<evidence type="ECO:0000313" key="3">
    <source>
        <dbReference type="Proteomes" id="UP000236724"/>
    </source>
</evidence>
<name>A0A1H6F723_9GAMM</name>
<accession>A0A1H6F723</accession>
<dbReference type="EMBL" id="FMSV02000158">
    <property type="protein sequence ID" value="SEH05109.1"/>
    <property type="molecule type" value="Genomic_DNA"/>
</dbReference>